<gene>
    <name evidence="5" type="ORF">E5334_00125</name>
</gene>
<dbReference type="GO" id="GO:0003755">
    <property type="term" value="F:peptidyl-prolyl cis-trans isomerase activity"/>
    <property type="evidence" value="ECO:0007669"/>
    <property type="project" value="UniProtKB-KW"/>
</dbReference>
<dbReference type="InterPro" id="IPR027304">
    <property type="entry name" value="Trigger_fact/SurA_dom_sf"/>
</dbReference>
<sequence length="298" mass="32361">MAVLGPRSVRGAFTMDLEIHKPAPLKIGDRYHYTLSSYDPVSITVTVSQVTDADIDFAIAGIASSNGIKPEDIDDAWVAEHIDGASTVQEFRTTLRSQLEAMNTQSVEQSKPALCAQQLALRLNQAVPMDEIAKYRSALEQSMSFEAAQAGMDLATYAAQMGIDSAAMTAMLDDRAAHVAGEQAALSAYAAEKKLKVADQEIPALLGLNPQDGEKVIEQARGAGQLEDLRADALNMKAARVITSECNCTYKHESAEEAQARSEQLKAFAEMMLTQQNEETQDDKGDDKEDNKSNFKLV</sequence>
<dbReference type="Gene3D" id="1.10.3120.10">
    <property type="entry name" value="Trigger factor, C-terminal domain"/>
    <property type="match status" value="1"/>
</dbReference>
<comment type="caution">
    <text evidence="5">The sequence shown here is derived from an EMBL/GenBank/DDBJ whole genome shotgun (WGS) entry which is preliminary data.</text>
</comment>
<dbReference type="GO" id="GO:0015031">
    <property type="term" value="P:protein transport"/>
    <property type="evidence" value="ECO:0007669"/>
    <property type="project" value="InterPro"/>
</dbReference>
<feature type="compositionally biased region" description="Basic and acidic residues" evidence="3">
    <location>
        <begin position="282"/>
        <end position="298"/>
    </location>
</feature>
<keyword evidence="6" id="KW-1185">Reference proteome</keyword>
<dbReference type="Proteomes" id="UP000310263">
    <property type="component" value="Unassembled WGS sequence"/>
</dbReference>
<dbReference type="InterPro" id="IPR037041">
    <property type="entry name" value="Trigger_fac_C_sf"/>
</dbReference>
<keyword evidence="2" id="KW-0413">Isomerase</keyword>
<feature type="region of interest" description="Disordered" evidence="3">
    <location>
        <begin position="272"/>
        <end position="298"/>
    </location>
</feature>
<dbReference type="Pfam" id="PF05698">
    <property type="entry name" value="Trigger_C"/>
    <property type="match status" value="1"/>
</dbReference>
<evidence type="ECO:0000256" key="2">
    <source>
        <dbReference type="ARBA" id="ARBA00023235"/>
    </source>
</evidence>
<dbReference type="AlphaFoldDB" id="A0A4S2F204"/>
<evidence type="ECO:0000313" key="6">
    <source>
        <dbReference type="Proteomes" id="UP000310263"/>
    </source>
</evidence>
<feature type="domain" description="Trigger factor C-terminal" evidence="4">
    <location>
        <begin position="87"/>
        <end position="242"/>
    </location>
</feature>
<evidence type="ECO:0000256" key="1">
    <source>
        <dbReference type="ARBA" id="ARBA00023110"/>
    </source>
</evidence>
<evidence type="ECO:0000259" key="4">
    <source>
        <dbReference type="Pfam" id="PF05698"/>
    </source>
</evidence>
<dbReference type="OrthoDB" id="3190931at2"/>
<evidence type="ECO:0000256" key="3">
    <source>
        <dbReference type="SAM" id="MobiDB-lite"/>
    </source>
</evidence>
<dbReference type="InterPro" id="IPR008880">
    <property type="entry name" value="Trigger_fac_C"/>
</dbReference>
<keyword evidence="1" id="KW-0697">Rotamase</keyword>
<evidence type="ECO:0000313" key="5">
    <source>
        <dbReference type="EMBL" id="TGY62968.1"/>
    </source>
</evidence>
<name>A0A4S2F204_9ACTN</name>
<protein>
    <recommendedName>
        <fullName evidence="4">Trigger factor C-terminal domain-containing protein</fullName>
    </recommendedName>
</protein>
<organism evidence="5 6">
    <name type="scientific">Muricaecibacterium torontonense</name>
    <dbReference type="NCBI Taxonomy" id="3032871"/>
    <lineage>
        <taxon>Bacteria</taxon>
        <taxon>Bacillati</taxon>
        <taxon>Actinomycetota</taxon>
        <taxon>Coriobacteriia</taxon>
        <taxon>Coriobacteriales</taxon>
        <taxon>Atopobiaceae</taxon>
        <taxon>Muricaecibacterium</taxon>
    </lineage>
</organism>
<proteinExistence type="predicted"/>
<dbReference type="EMBL" id="SRYE01000001">
    <property type="protein sequence ID" value="TGY62968.1"/>
    <property type="molecule type" value="Genomic_DNA"/>
</dbReference>
<reference evidence="5 6" key="1">
    <citation type="submission" date="2019-04" db="EMBL/GenBank/DDBJ databases">
        <title>Microbes associate with the intestines of laboratory mice.</title>
        <authorList>
            <person name="Navarre W."/>
            <person name="Wong E."/>
            <person name="Huang K."/>
            <person name="Tropini C."/>
            <person name="Ng K."/>
            <person name="Yu B."/>
        </authorList>
    </citation>
    <scope>NUCLEOTIDE SEQUENCE [LARGE SCALE GENOMIC DNA]</scope>
    <source>
        <strain evidence="5 6">NM07_P-09</strain>
    </source>
</reference>
<dbReference type="SUPFAM" id="SSF109998">
    <property type="entry name" value="Triger factor/SurA peptide-binding domain-like"/>
    <property type="match status" value="1"/>
</dbReference>
<accession>A0A4S2F204</accession>
<dbReference type="GO" id="GO:0006457">
    <property type="term" value="P:protein folding"/>
    <property type="evidence" value="ECO:0007669"/>
    <property type="project" value="InterPro"/>
</dbReference>